<gene>
    <name evidence="2" type="ORF">SNOG_12297</name>
</gene>
<keyword evidence="1" id="KW-0812">Transmembrane</keyword>
<evidence type="ECO:0000256" key="1">
    <source>
        <dbReference type="SAM" id="Phobius"/>
    </source>
</evidence>
<sequence length="708" mass="78854">MSNAASVHTGLWTNHQLSSAQGATLTLTTTNAAYLVAFLALFLGFVAGHFWAIVSYAVFQIRSTLAPRNGQHHQQQAILRNYHAPGAAIWQLFQLSWTTRQRRGAVAFASALPVTVLALVSLMAFGAAGILSAKVTSKESDVLIKSSECGFWDNRTGIAVPGNYSQRKSFQANVVEDFNLASTMATACQQNSTVASDCISYAPKQLTWTTSTNESCPFDKKICYQNTTVRFDSGLLDSTEHFGINAVSSDRIQLRAVMTCTPLMREGYVSDWHDMNGTRFAPGQLPGDVMHTAPGELWLEWFYGPTARMDTNSTIIYSDREGTVSMFGTQLYSLASLTFDSANEYIVGSWGRTEPSWIPIPELNRTDADIELLFLRQVNGMQYAEPVTDPWFESTVPITSEYMDQPGQYKNVTVFGSEYPINAVGCARQFQWCDTSTGSNPTCTELTGLQPAITQSRKIFKSTRQRVTLERLIYILNWGMGFEAIVGAMAGNVLLMNKYGNYRTASPRPDQWIQELSHMFGTLLTNWQIRNYRYTGGYQSSIDIEPIIGAPFANETWMCDAQLVRREDYQSLSVLGLALICAIGGLIVIINLSLDSIVGWYQKKYKTREHATAEWEMLQAEALQRQLYKSHGVDLREADASMANVLERMKEWRVGDTMATLVEKKWTLKSVSSDATLKNKGSVVGVDVRRVDSDRTSPVSPLARSEFV</sequence>
<feature type="transmembrane region" description="Helical" evidence="1">
    <location>
        <begin position="572"/>
        <end position="594"/>
    </location>
</feature>
<dbReference type="Proteomes" id="UP000001055">
    <property type="component" value="Unassembled WGS sequence"/>
</dbReference>
<evidence type="ECO:0000313" key="2">
    <source>
        <dbReference type="EMBL" id="EAT80110.2"/>
    </source>
</evidence>
<evidence type="ECO:0000313" key="3">
    <source>
        <dbReference type="Proteomes" id="UP000001055"/>
    </source>
</evidence>
<feature type="transmembrane region" description="Helical" evidence="1">
    <location>
        <begin position="32"/>
        <end position="59"/>
    </location>
</feature>
<name>Q0U7G7_PHANO</name>
<dbReference type="EMBL" id="CH445346">
    <property type="protein sequence ID" value="EAT80110.2"/>
    <property type="molecule type" value="Genomic_DNA"/>
</dbReference>
<dbReference type="HOGENOM" id="CLU_014247_0_0_1"/>
<organism evidence="2 3">
    <name type="scientific">Phaeosphaeria nodorum (strain SN15 / ATCC MYA-4574 / FGSC 10173)</name>
    <name type="common">Glume blotch fungus</name>
    <name type="synonym">Parastagonospora nodorum</name>
    <dbReference type="NCBI Taxonomy" id="321614"/>
    <lineage>
        <taxon>Eukaryota</taxon>
        <taxon>Fungi</taxon>
        <taxon>Dikarya</taxon>
        <taxon>Ascomycota</taxon>
        <taxon>Pezizomycotina</taxon>
        <taxon>Dothideomycetes</taxon>
        <taxon>Pleosporomycetidae</taxon>
        <taxon>Pleosporales</taxon>
        <taxon>Pleosporineae</taxon>
        <taxon>Phaeosphaeriaceae</taxon>
        <taxon>Parastagonospora</taxon>
    </lineage>
</organism>
<keyword evidence="1" id="KW-1133">Transmembrane helix</keyword>
<keyword evidence="1" id="KW-0472">Membrane</keyword>
<dbReference type="InParanoid" id="Q0U7G7"/>
<dbReference type="KEGG" id="pno:SNOG_12297"/>
<dbReference type="AlphaFoldDB" id="Q0U7G7"/>
<feature type="transmembrane region" description="Helical" evidence="1">
    <location>
        <begin position="105"/>
        <end position="131"/>
    </location>
</feature>
<dbReference type="RefSeq" id="XP_001802521.1">
    <property type="nucleotide sequence ID" value="XM_001802469.1"/>
</dbReference>
<dbReference type="VEuPathDB" id="FungiDB:JI435_122970"/>
<accession>Q0U7G7</accession>
<protein>
    <submittedName>
        <fullName evidence="2">Uncharacterized protein</fullName>
    </submittedName>
</protein>
<dbReference type="GeneID" id="5979430"/>
<feature type="transmembrane region" description="Helical" evidence="1">
    <location>
        <begin position="472"/>
        <end position="495"/>
    </location>
</feature>
<proteinExistence type="predicted"/>
<reference evidence="3" key="1">
    <citation type="journal article" date="2007" name="Plant Cell">
        <title>Dothideomycete-plant interactions illuminated by genome sequencing and EST analysis of the wheat pathogen Stagonospora nodorum.</title>
        <authorList>
            <person name="Hane J.K."/>
            <person name="Lowe R.G."/>
            <person name="Solomon P.S."/>
            <person name="Tan K.C."/>
            <person name="Schoch C.L."/>
            <person name="Spatafora J.W."/>
            <person name="Crous P.W."/>
            <person name="Kodira C."/>
            <person name="Birren B.W."/>
            <person name="Galagan J.E."/>
            <person name="Torriani S.F."/>
            <person name="McDonald B.A."/>
            <person name="Oliver R.P."/>
        </authorList>
    </citation>
    <scope>NUCLEOTIDE SEQUENCE [LARGE SCALE GENOMIC DNA]</scope>
    <source>
        <strain evidence="3">SN15 / ATCC MYA-4574 / FGSC 10173</strain>
    </source>
</reference>
<dbReference type="eggNOG" id="ENOG502SHTF">
    <property type="taxonomic scope" value="Eukaryota"/>
</dbReference>